<dbReference type="EMBL" id="JABBGA010000004">
    <property type="protein sequence ID" value="NML25628.1"/>
    <property type="molecule type" value="Genomic_DNA"/>
</dbReference>
<evidence type="ECO:0000313" key="3">
    <source>
        <dbReference type="Proteomes" id="UP000580043"/>
    </source>
</evidence>
<comment type="caution">
    <text evidence="2">The sequence shown here is derived from an EMBL/GenBank/DDBJ whole genome shotgun (WGS) entry which is preliminary data.</text>
</comment>
<accession>A0A848G0C3</accession>
<evidence type="ECO:0000313" key="2">
    <source>
        <dbReference type="EMBL" id="NML25628.1"/>
    </source>
</evidence>
<dbReference type="InterPro" id="IPR041651">
    <property type="entry name" value="DUF5610"/>
</dbReference>
<protein>
    <submittedName>
        <fullName evidence="2">DUF5610 domain-containing protein</fullName>
    </submittedName>
</protein>
<proteinExistence type="predicted"/>
<keyword evidence="3" id="KW-1185">Reference proteome</keyword>
<organism evidence="2 3">
    <name type="scientific">Zoogloea dura</name>
    <dbReference type="NCBI Taxonomy" id="2728840"/>
    <lineage>
        <taxon>Bacteria</taxon>
        <taxon>Pseudomonadati</taxon>
        <taxon>Pseudomonadota</taxon>
        <taxon>Betaproteobacteria</taxon>
        <taxon>Rhodocyclales</taxon>
        <taxon>Zoogloeaceae</taxon>
        <taxon>Zoogloea</taxon>
    </lineage>
</organism>
<evidence type="ECO:0000259" key="1">
    <source>
        <dbReference type="Pfam" id="PF18433"/>
    </source>
</evidence>
<gene>
    <name evidence="2" type="ORF">HHL15_07725</name>
</gene>
<feature type="domain" description="DUF5610" evidence="1">
    <location>
        <begin position="60"/>
        <end position="178"/>
    </location>
</feature>
<dbReference type="Proteomes" id="UP000580043">
    <property type="component" value="Unassembled WGS sequence"/>
</dbReference>
<dbReference type="Gene3D" id="1.10.132.90">
    <property type="match status" value="1"/>
</dbReference>
<dbReference type="AlphaFoldDB" id="A0A848G0C3"/>
<dbReference type="RefSeq" id="WP_169145245.1">
    <property type="nucleotide sequence ID" value="NZ_JABBGA010000004.1"/>
</dbReference>
<dbReference type="Pfam" id="PF18433">
    <property type="entry name" value="DUF5610"/>
    <property type="match status" value="1"/>
</dbReference>
<sequence>MAIDALSTSVLANAQTTGNATRTRESPALTAAGVEKAVRQSSASQILQASAEVSIKAGDESQTLLFKSAISRINELLAPEFGDNALETAAANQDNSAQATADRILSISTGFYAAYAAQHQGEDQAQTLNNFVDVIRSGFEQGFNEAKDILQGLKVLDGDIASGIQSTWDLVQRGYNDFLTSQLNKLNSEVEPEAAT</sequence>
<reference evidence="2 3" key="1">
    <citation type="submission" date="2020-04" db="EMBL/GenBank/DDBJ databases">
        <title>Zoogloea sp. G-4-1-14 isolated from soil.</title>
        <authorList>
            <person name="Dahal R.H."/>
        </authorList>
    </citation>
    <scope>NUCLEOTIDE SEQUENCE [LARGE SCALE GENOMIC DNA]</scope>
    <source>
        <strain evidence="2 3">G-4-1-14</strain>
    </source>
</reference>
<name>A0A848G0C3_9RHOO</name>